<sequence length="525" mass="59682">MILTSGMTFVDAVVTTQSPVFNPVKALNHHGELDLAEPSFVAIASDDAQRSLERGGLALPQPEFRNVAGHVRRRTDPVPRAVPPPANPPRTNQASRQAPPSRNGRIRRGLGDGSESDSDDDYAQKRSHGEGSASASQRKQKMPPAAPEFQDTWIPDRRAIEEEEEKRTQEMRIMREVEEKLPDIKERRRAFQLDTRYRRRVLIRYYNQGLAVKQKQLLDSLPNATGQVGEEAMEKFKTESYDPYWFADMRGFVHRLDQQRRDYLDQALYRNIEDNLDAITGDVSSYSDNCLRETLERVEMGFLRRCSAFDQDWSRPHEKPPPNLPTHLVYVIRRMAQSTRMLGASAVWQRVKPAPKGVFSALAANFLIDKYINKVIKAIHKAGDPYYGVQEVSLLEPLFDMILLSRRAEGSLSRQYEDWVCSGVDPIEIERCCLRATALEKYRQITKSVNITIKQQFCPGIVEPGVMSLVTFRAPSPHPSRRCRSKTSTLSGGFRILPLARIGVLRLIMMPQLQIHRANQSSKSA</sequence>
<gene>
    <name evidence="2" type="ORF">B0H67DRAFT_328611</name>
</gene>
<protein>
    <submittedName>
        <fullName evidence="2">Uncharacterized protein</fullName>
    </submittedName>
</protein>
<name>A0AA40DP85_9PEZI</name>
<evidence type="ECO:0000256" key="1">
    <source>
        <dbReference type="SAM" id="MobiDB-lite"/>
    </source>
</evidence>
<reference evidence="2" key="1">
    <citation type="submission" date="2023-06" db="EMBL/GenBank/DDBJ databases">
        <title>Genome-scale phylogeny and comparative genomics of the fungal order Sordariales.</title>
        <authorList>
            <consortium name="Lawrence Berkeley National Laboratory"/>
            <person name="Hensen N."/>
            <person name="Bonometti L."/>
            <person name="Westerberg I."/>
            <person name="Brannstrom I.O."/>
            <person name="Guillou S."/>
            <person name="Cros-Aarteil S."/>
            <person name="Calhoun S."/>
            <person name="Haridas S."/>
            <person name="Kuo A."/>
            <person name="Mondo S."/>
            <person name="Pangilinan J."/>
            <person name="Riley R."/>
            <person name="Labutti K."/>
            <person name="Andreopoulos B."/>
            <person name="Lipzen A."/>
            <person name="Chen C."/>
            <person name="Yanf M."/>
            <person name="Daum C."/>
            <person name="Ng V."/>
            <person name="Clum A."/>
            <person name="Steindorff A."/>
            <person name="Ohm R."/>
            <person name="Martin F."/>
            <person name="Silar P."/>
            <person name="Natvig D."/>
            <person name="Lalanne C."/>
            <person name="Gautier V."/>
            <person name="Ament-Velasquez S.L."/>
            <person name="Kruys A."/>
            <person name="Hutchinson M.I."/>
            <person name="Powell A.J."/>
            <person name="Barry K."/>
            <person name="Miller A.N."/>
            <person name="Grigoriev I.V."/>
            <person name="Debuchy R."/>
            <person name="Gladieux P."/>
            <person name="Thoren M.H."/>
            <person name="Johannesson H."/>
        </authorList>
    </citation>
    <scope>NUCLEOTIDE SEQUENCE</scope>
    <source>
        <strain evidence="2">SMH4607-1</strain>
    </source>
</reference>
<feature type="region of interest" description="Disordered" evidence="1">
    <location>
        <begin position="54"/>
        <end position="157"/>
    </location>
</feature>
<accession>A0AA40DP85</accession>
<keyword evidence="3" id="KW-1185">Reference proteome</keyword>
<proteinExistence type="predicted"/>
<dbReference type="AlphaFoldDB" id="A0AA40DP85"/>
<evidence type="ECO:0000313" key="2">
    <source>
        <dbReference type="EMBL" id="KAK0708112.1"/>
    </source>
</evidence>
<comment type="caution">
    <text evidence="2">The sequence shown here is derived from an EMBL/GenBank/DDBJ whole genome shotgun (WGS) entry which is preliminary data.</text>
</comment>
<organism evidence="2 3">
    <name type="scientific">Lasiosphaeris hirsuta</name>
    <dbReference type="NCBI Taxonomy" id="260670"/>
    <lineage>
        <taxon>Eukaryota</taxon>
        <taxon>Fungi</taxon>
        <taxon>Dikarya</taxon>
        <taxon>Ascomycota</taxon>
        <taxon>Pezizomycotina</taxon>
        <taxon>Sordariomycetes</taxon>
        <taxon>Sordariomycetidae</taxon>
        <taxon>Sordariales</taxon>
        <taxon>Lasiosphaeriaceae</taxon>
        <taxon>Lasiosphaeris</taxon>
    </lineage>
</organism>
<evidence type="ECO:0000313" key="3">
    <source>
        <dbReference type="Proteomes" id="UP001172102"/>
    </source>
</evidence>
<dbReference type="EMBL" id="JAUKUA010000006">
    <property type="protein sequence ID" value="KAK0708112.1"/>
    <property type="molecule type" value="Genomic_DNA"/>
</dbReference>
<dbReference type="Proteomes" id="UP001172102">
    <property type="component" value="Unassembled WGS sequence"/>
</dbReference>